<dbReference type="EMBL" id="PYAC01000043">
    <property type="protein sequence ID" value="RAO08884.1"/>
    <property type="molecule type" value="Genomic_DNA"/>
</dbReference>
<organism evidence="2 3">
    <name type="scientific">Micromonospora noduli</name>
    <dbReference type="NCBI Taxonomy" id="709876"/>
    <lineage>
        <taxon>Bacteria</taxon>
        <taxon>Bacillati</taxon>
        <taxon>Actinomycetota</taxon>
        <taxon>Actinomycetes</taxon>
        <taxon>Micromonosporales</taxon>
        <taxon>Micromonosporaceae</taxon>
        <taxon>Micromonospora</taxon>
    </lineage>
</organism>
<feature type="transmembrane region" description="Helical" evidence="1">
    <location>
        <begin position="32"/>
        <end position="53"/>
    </location>
</feature>
<keyword evidence="1" id="KW-0472">Membrane</keyword>
<accession>A0ABX9CS69</accession>
<evidence type="ECO:0000313" key="2">
    <source>
        <dbReference type="EMBL" id="RAO08884.1"/>
    </source>
</evidence>
<keyword evidence="3" id="KW-1185">Reference proteome</keyword>
<comment type="caution">
    <text evidence="2">The sequence shown here is derived from an EMBL/GenBank/DDBJ whole genome shotgun (WGS) entry which is preliminary data.</text>
</comment>
<proteinExistence type="predicted"/>
<evidence type="ECO:0000256" key="1">
    <source>
        <dbReference type="SAM" id="Phobius"/>
    </source>
</evidence>
<gene>
    <name evidence="2" type="ORF">MED15_06348</name>
</gene>
<sequence>MKRPTLGILLMVLGTIIGYVLASTVGERYPDAFVGTSAAIIVVGLAAVLVHLLRRRRQQRDWGSRAGSQGRSRCCVVKQQVRWSYSHSSC</sequence>
<keyword evidence="1" id="KW-1133">Transmembrane helix</keyword>
<protein>
    <submittedName>
        <fullName evidence="2">Uncharacterized protein</fullName>
    </submittedName>
</protein>
<reference evidence="2 3" key="1">
    <citation type="submission" date="2018-03" db="EMBL/GenBank/DDBJ databases">
        <title>Defining the species Micromonospora saelicesensis and Micromonospora noduli under the framework of genomics.</title>
        <authorList>
            <person name="Riesco R."/>
            <person name="Trujillo M.E."/>
        </authorList>
    </citation>
    <scope>NUCLEOTIDE SEQUENCE [LARGE SCALE GENOMIC DNA]</scope>
    <source>
        <strain evidence="2 3">MED15</strain>
    </source>
</reference>
<keyword evidence="1" id="KW-0812">Transmembrane</keyword>
<name>A0ABX9CS69_9ACTN</name>
<dbReference type="Proteomes" id="UP000249045">
    <property type="component" value="Unassembled WGS sequence"/>
</dbReference>
<evidence type="ECO:0000313" key="3">
    <source>
        <dbReference type="Proteomes" id="UP000249045"/>
    </source>
</evidence>